<feature type="domain" description="NADP-dependent oxidoreductase" evidence="2">
    <location>
        <begin position="20"/>
        <end position="280"/>
    </location>
</feature>
<dbReference type="InterPro" id="IPR050791">
    <property type="entry name" value="Aldo-Keto_reductase"/>
</dbReference>
<dbReference type="InterPro" id="IPR023210">
    <property type="entry name" value="NADP_OxRdtase_dom"/>
</dbReference>
<dbReference type="CDD" id="cd19088">
    <property type="entry name" value="AKR_AKR13B1"/>
    <property type="match status" value="1"/>
</dbReference>
<dbReference type="PRINTS" id="PR00069">
    <property type="entry name" value="ALDKETRDTASE"/>
</dbReference>
<organism evidence="3 4">
    <name type="scientific">Dawidia cretensis</name>
    <dbReference type="NCBI Taxonomy" id="2782350"/>
    <lineage>
        <taxon>Bacteria</taxon>
        <taxon>Pseudomonadati</taxon>
        <taxon>Bacteroidota</taxon>
        <taxon>Cytophagia</taxon>
        <taxon>Cytophagales</taxon>
        <taxon>Chryseotaleaceae</taxon>
        <taxon>Dawidia</taxon>
    </lineage>
</organism>
<reference evidence="3 4" key="1">
    <citation type="submission" date="2021-05" db="EMBL/GenBank/DDBJ databases">
        <title>A Polyphasic approach of four new species of the genus Ohtaekwangia: Ohtaekwangia histidinii sp. nov., Ohtaekwangia cretensis sp. nov., Ohtaekwangia indiensis sp. nov., Ohtaekwangia reichenbachii sp. nov. from diverse environment.</title>
        <authorList>
            <person name="Octaviana S."/>
        </authorList>
    </citation>
    <scope>NUCLEOTIDE SEQUENCE [LARGE SCALE GENOMIC DNA]</scope>
    <source>
        <strain evidence="3 4">PWU5</strain>
    </source>
</reference>
<dbReference type="RefSeq" id="WP_254085709.1">
    <property type="nucleotide sequence ID" value="NZ_JAHESE010000019.1"/>
</dbReference>
<comment type="caution">
    <text evidence="3">The sequence shown here is derived from an EMBL/GenBank/DDBJ whole genome shotgun (WGS) entry which is preliminary data.</text>
</comment>
<dbReference type="EMBL" id="JAHESE010000019">
    <property type="protein sequence ID" value="MBT1710132.1"/>
    <property type="molecule type" value="Genomic_DNA"/>
</dbReference>
<proteinExistence type="predicted"/>
<dbReference type="PANTHER" id="PTHR43625:SF40">
    <property type="entry name" value="ALDO-KETO REDUCTASE YAKC [NADP(+)]"/>
    <property type="match status" value="1"/>
</dbReference>
<accession>A0AAP2E1W4</accession>
<dbReference type="InterPro" id="IPR020471">
    <property type="entry name" value="AKR"/>
</dbReference>
<dbReference type="GO" id="GO:0016491">
    <property type="term" value="F:oxidoreductase activity"/>
    <property type="evidence" value="ECO:0007669"/>
    <property type="project" value="UniProtKB-KW"/>
</dbReference>
<dbReference type="PANTHER" id="PTHR43625">
    <property type="entry name" value="AFLATOXIN B1 ALDEHYDE REDUCTASE"/>
    <property type="match status" value="1"/>
</dbReference>
<dbReference type="SUPFAM" id="SSF51430">
    <property type="entry name" value="NAD(P)-linked oxidoreductase"/>
    <property type="match status" value="1"/>
</dbReference>
<keyword evidence="4" id="KW-1185">Reference proteome</keyword>
<dbReference type="NCBIfam" id="NF007695">
    <property type="entry name" value="PRK10376.1"/>
    <property type="match status" value="1"/>
</dbReference>
<gene>
    <name evidence="3" type="ORF">KK062_17935</name>
</gene>
<evidence type="ECO:0000313" key="3">
    <source>
        <dbReference type="EMBL" id="MBT1710132.1"/>
    </source>
</evidence>
<evidence type="ECO:0000259" key="2">
    <source>
        <dbReference type="Pfam" id="PF00248"/>
    </source>
</evidence>
<sequence length="281" mass="30489">MTTTSKQTRTFDLGRYKINRLGYGAMQLTGPGVFGDAPDRAKAKKVLQEAVAAGVNFIDTADAYGPHTNESLIAEALHPYKKDLVIATKGGFSRPGPGQWVPNGTPGFIRENIEGSLKRLKVDTIDLWQLHRFDSNVPVEETLGPVVDAVKAGKIRHVGLSEVDVAQIGQAEKIVPIVSVQNLYNLGNRKWDNVVDYTAQRGLAFIPWYPLASGPESMAGKISSIAARHNATTAQVALAWLLKRSPNILLIPGTSSVGHLHENMQAADIVLTDEEFAELSK</sequence>
<keyword evidence="1" id="KW-0560">Oxidoreductase</keyword>
<dbReference type="AlphaFoldDB" id="A0AAP2E1W4"/>
<dbReference type="Pfam" id="PF00248">
    <property type="entry name" value="Aldo_ket_red"/>
    <property type="match status" value="1"/>
</dbReference>
<evidence type="ECO:0000313" key="4">
    <source>
        <dbReference type="Proteomes" id="UP001319080"/>
    </source>
</evidence>
<dbReference type="Gene3D" id="3.20.20.100">
    <property type="entry name" value="NADP-dependent oxidoreductase domain"/>
    <property type="match status" value="1"/>
</dbReference>
<dbReference type="GO" id="GO:0005737">
    <property type="term" value="C:cytoplasm"/>
    <property type="evidence" value="ECO:0007669"/>
    <property type="project" value="TreeGrafter"/>
</dbReference>
<protein>
    <submittedName>
        <fullName evidence="3">Aldo/keto reductase</fullName>
    </submittedName>
</protein>
<name>A0AAP2E1W4_9BACT</name>
<dbReference type="Proteomes" id="UP001319080">
    <property type="component" value="Unassembled WGS sequence"/>
</dbReference>
<evidence type="ECO:0000256" key="1">
    <source>
        <dbReference type="ARBA" id="ARBA00023002"/>
    </source>
</evidence>
<dbReference type="InterPro" id="IPR036812">
    <property type="entry name" value="NAD(P)_OxRdtase_dom_sf"/>
</dbReference>